<dbReference type="SUPFAM" id="SSF53383">
    <property type="entry name" value="PLP-dependent transferases"/>
    <property type="match status" value="1"/>
</dbReference>
<dbReference type="AlphaFoldDB" id="A0A7V3PTQ0"/>
<proteinExistence type="inferred from homology"/>
<keyword evidence="1 4" id="KW-0663">Pyridoxal phosphate</keyword>
<dbReference type="GO" id="GO:0000271">
    <property type="term" value="P:polysaccharide biosynthetic process"/>
    <property type="evidence" value="ECO:0007669"/>
    <property type="project" value="TreeGrafter"/>
</dbReference>
<dbReference type="GO" id="GO:0008483">
    <property type="term" value="F:transaminase activity"/>
    <property type="evidence" value="ECO:0007669"/>
    <property type="project" value="UniProtKB-KW"/>
</dbReference>
<dbReference type="InterPro" id="IPR015424">
    <property type="entry name" value="PyrdxlP-dep_Trfase"/>
</dbReference>
<dbReference type="Pfam" id="PF01041">
    <property type="entry name" value="DegT_DnrJ_EryC1"/>
    <property type="match status" value="1"/>
</dbReference>
<gene>
    <name evidence="6" type="ORF">ENX16_03875</name>
</gene>
<dbReference type="PANTHER" id="PTHR30244">
    <property type="entry name" value="TRANSAMINASE"/>
    <property type="match status" value="1"/>
</dbReference>
<dbReference type="EMBL" id="DTMZ01000091">
    <property type="protein sequence ID" value="HGD13198.1"/>
    <property type="molecule type" value="Genomic_DNA"/>
</dbReference>
<feature type="modified residue" description="N6-(pyridoxal phosphate)lysine" evidence="4">
    <location>
        <position position="217"/>
    </location>
</feature>
<evidence type="ECO:0000256" key="5">
    <source>
        <dbReference type="RuleBase" id="RU004508"/>
    </source>
</evidence>
<dbReference type="PANTHER" id="PTHR30244:SF36">
    <property type="entry name" value="3-OXO-GLUCOSE-6-PHOSPHATE:GLUTAMATE AMINOTRANSFERASE"/>
    <property type="match status" value="1"/>
</dbReference>
<dbReference type="Gene3D" id="3.90.1150.10">
    <property type="entry name" value="Aspartate Aminotransferase, domain 1"/>
    <property type="match status" value="1"/>
</dbReference>
<evidence type="ECO:0000256" key="3">
    <source>
        <dbReference type="PIRSR" id="PIRSR000390-1"/>
    </source>
</evidence>
<feature type="active site" description="Proton acceptor" evidence="3">
    <location>
        <position position="217"/>
    </location>
</feature>
<keyword evidence="6" id="KW-0032">Aminotransferase</keyword>
<reference evidence="6" key="1">
    <citation type="journal article" date="2020" name="mSystems">
        <title>Genome- and Community-Level Interaction Insights into Carbon Utilization and Element Cycling Functions of Hydrothermarchaeota in Hydrothermal Sediment.</title>
        <authorList>
            <person name="Zhou Z."/>
            <person name="Liu Y."/>
            <person name="Xu W."/>
            <person name="Pan J."/>
            <person name="Luo Z.H."/>
            <person name="Li M."/>
        </authorList>
    </citation>
    <scope>NUCLEOTIDE SEQUENCE [LARGE SCALE GENOMIC DNA]</scope>
    <source>
        <strain evidence="6">SpSt-914</strain>
    </source>
</reference>
<organism evidence="6">
    <name type="scientific">candidate division WOR-3 bacterium</name>
    <dbReference type="NCBI Taxonomy" id="2052148"/>
    <lineage>
        <taxon>Bacteria</taxon>
        <taxon>Bacteria division WOR-3</taxon>
    </lineage>
</organism>
<dbReference type="InterPro" id="IPR000653">
    <property type="entry name" value="DegT/StrS_aminotransferase"/>
</dbReference>
<comment type="caution">
    <text evidence="6">The sequence shown here is derived from an EMBL/GenBank/DDBJ whole genome shotgun (WGS) entry which is preliminary data.</text>
</comment>
<dbReference type="CDD" id="cd00616">
    <property type="entry name" value="AHBA_syn"/>
    <property type="match status" value="1"/>
</dbReference>
<dbReference type="InterPro" id="IPR015422">
    <property type="entry name" value="PyrdxlP-dep_Trfase_small"/>
</dbReference>
<comment type="similarity">
    <text evidence="2 5">Belongs to the DegT/DnrJ/EryC1 family.</text>
</comment>
<evidence type="ECO:0000256" key="1">
    <source>
        <dbReference type="ARBA" id="ARBA00022898"/>
    </source>
</evidence>
<keyword evidence="6" id="KW-0808">Transferase</keyword>
<dbReference type="Gene3D" id="3.40.640.10">
    <property type="entry name" value="Type I PLP-dependent aspartate aminotransferase-like (Major domain)"/>
    <property type="match status" value="1"/>
</dbReference>
<evidence type="ECO:0000313" key="6">
    <source>
        <dbReference type="EMBL" id="HGD13198.1"/>
    </source>
</evidence>
<sequence length="386" mass="42547">MSKPGKINTGSRSENNPGLTSAGWHLILTPLMKIQFYDLGAENQNLAPEFRTAFERILASGRFVLGPELAAFEQALADYLKVQQAIGLKSGTDALYFALRALGIGNGDQVITTPFTFPATIEAILRTGAQPVLVDIESQTLGLNPELLPAAITPRTKAILLVHLFGNCTDLQQFLTIARNYHLHLIEDAAQAIGSEYQGKKLGSFGSTAAISFYPTKNLGALGNGGALLLNPEINSEHNVLTEIPTSARLDELQAAFLAIKLRHLDQNLNRRREIATLYRTALGPFVRIAGSAPGSLPNYHQFAILVSDRDRLRAGLGSRGIETMVYYPEPIHHQQRFAYLFNYGQLPVAEQTAREILCLPIRQNLTEPEIQFIINNIIELLRRLK</sequence>
<evidence type="ECO:0000256" key="4">
    <source>
        <dbReference type="PIRSR" id="PIRSR000390-2"/>
    </source>
</evidence>
<name>A0A7V3PTQ0_UNCW3</name>
<dbReference type="PIRSF" id="PIRSF000390">
    <property type="entry name" value="PLP_StrS"/>
    <property type="match status" value="1"/>
</dbReference>
<evidence type="ECO:0000256" key="2">
    <source>
        <dbReference type="ARBA" id="ARBA00037999"/>
    </source>
</evidence>
<protein>
    <submittedName>
        <fullName evidence="6">DegT/DnrJ/EryC1/StrS family aminotransferase</fullName>
    </submittedName>
</protein>
<accession>A0A7V3PTQ0</accession>
<dbReference type="InterPro" id="IPR015421">
    <property type="entry name" value="PyrdxlP-dep_Trfase_major"/>
</dbReference>
<dbReference type="GO" id="GO:0030170">
    <property type="term" value="F:pyridoxal phosphate binding"/>
    <property type="evidence" value="ECO:0007669"/>
    <property type="project" value="TreeGrafter"/>
</dbReference>